<feature type="signal peptide" evidence="1">
    <location>
        <begin position="1"/>
        <end position="21"/>
    </location>
</feature>
<proteinExistence type="predicted"/>
<sequence length="286" mass="28637">MIVRALLASAALIGAAGAAQASEVRIKDAVARVVVIPENRADIAVEVSGGGGRLPTLEVRRQGDDVIVDGGLDRRIQNCESRRDSIMSPAEPTADVRVDVRGIGEVPLTEAPLVTIRTPMDARVRAGGAVWGAVGRTNTLDLGSAGCGDWTVGNVQQRLSVSIAGSGDVAAGTSGELNVNIAGSGDVRTAATRSVEANIAGSGDLHVTSMDGSLDASIAGSGDVRVAGGRATTVSVAIAGSGDVILDGAAQSLNANIIGSGDVRVASAGSVTRRVMGSGDVIVGRR</sequence>
<feature type="chain" id="PRO_5047492856" evidence="1">
    <location>
        <begin position="22"/>
        <end position="286"/>
    </location>
</feature>
<dbReference type="InterPro" id="IPR021255">
    <property type="entry name" value="DUF2807"/>
</dbReference>
<gene>
    <name evidence="3" type="ORF">Q0812_12420</name>
</gene>
<name>A0ABT8SNW8_9CAUL</name>
<reference evidence="3" key="1">
    <citation type="submission" date="2023-07" db="EMBL/GenBank/DDBJ databases">
        <title>Brevundimonas soil sp. nov., isolated from the soil of chemical plant.</title>
        <authorList>
            <person name="Wu N."/>
        </authorList>
    </citation>
    <scope>NUCLEOTIDE SEQUENCE</scope>
    <source>
        <strain evidence="3">XZ-24</strain>
    </source>
</reference>
<dbReference type="EMBL" id="JAUKTR010000006">
    <property type="protein sequence ID" value="MDO1560233.1"/>
    <property type="molecule type" value="Genomic_DNA"/>
</dbReference>
<evidence type="ECO:0000313" key="3">
    <source>
        <dbReference type="EMBL" id="MDO1560233.1"/>
    </source>
</evidence>
<organism evidence="3 4">
    <name type="scientific">Peiella sedimenti</name>
    <dbReference type="NCBI Taxonomy" id="3061083"/>
    <lineage>
        <taxon>Bacteria</taxon>
        <taxon>Pseudomonadati</taxon>
        <taxon>Pseudomonadota</taxon>
        <taxon>Alphaproteobacteria</taxon>
        <taxon>Caulobacterales</taxon>
        <taxon>Caulobacteraceae</taxon>
        <taxon>Peiella</taxon>
    </lineage>
</organism>
<protein>
    <submittedName>
        <fullName evidence="3">DUF2807 domain-containing protein</fullName>
    </submittedName>
</protein>
<accession>A0ABT8SNW8</accession>
<dbReference type="Proteomes" id="UP001169063">
    <property type="component" value="Unassembled WGS sequence"/>
</dbReference>
<comment type="caution">
    <text evidence="3">The sequence shown here is derived from an EMBL/GenBank/DDBJ whole genome shotgun (WGS) entry which is preliminary data.</text>
</comment>
<dbReference type="Pfam" id="PF10988">
    <property type="entry name" value="DUF2807"/>
    <property type="match status" value="1"/>
</dbReference>
<evidence type="ECO:0000256" key="1">
    <source>
        <dbReference type="SAM" id="SignalP"/>
    </source>
</evidence>
<keyword evidence="1" id="KW-0732">Signal</keyword>
<evidence type="ECO:0000313" key="4">
    <source>
        <dbReference type="Proteomes" id="UP001169063"/>
    </source>
</evidence>
<feature type="domain" description="Putative auto-transporter adhesin head GIN" evidence="2">
    <location>
        <begin position="41"/>
        <end position="228"/>
    </location>
</feature>
<dbReference type="RefSeq" id="WP_302110665.1">
    <property type="nucleotide sequence ID" value="NZ_JAUKTR010000006.1"/>
</dbReference>
<evidence type="ECO:0000259" key="2">
    <source>
        <dbReference type="Pfam" id="PF10988"/>
    </source>
</evidence>
<keyword evidence="4" id="KW-1185">Reference proteome</keyword>
<dbReference type="Gene3D" id="2.160.20.120">
    <property type="match status" value="2"/>
</dbReference>